<dbReference type="CDD" id="cd21037">
    <property type="entry name" value="MLKL_NTD"/>
    <property type="match status" value="1"/>
</dbReference>
<evidence type="ECO:0000256" key="6">
    <source>
        <dbReference type="ARBA" id="ARBA00022840"/>
    </source>
</evidence>
<dbReference type="Proteomes" id="UP000636709">
    <property type="component" value="Unassembled WGS sequence"/>
</dbReference>
<evidence type="ECO:0000256" key="8">
    <source>
        <dbReference type="ARBA" id="ARBA00048679"/>
    </source>
</evidence>
<dbReference type="PANTHER" id="PTHR27006:SF586">
    <property type="entry name" value="CYSTEINE-RICH RECEPTOR-LIKE PROTEIN KINASE 10"/>
    <property type="match status" value="1"/>
</dbReference>
<evidence type="ECO:0000313" key="11">
    <source>
        <dbReference type="EMBL" id="KAF8690648.1"/>
    </source>
</evidence>
<gene>
    <name evidence="11" type="ORF">HU200_041020</name>
</gene>
<organism evidence="11 12">
    <name type="scientific">Digitaria exilis</name>
    <dbReference type="NCBI Taxonomy" id="1010633"/>
    <lineage>
        <taxon>Eukaryota</taxon>
        <taxon>Viridiplantae</taxon>
        <taxon>Streptophyta</taxon>
        <taxon>Embryophyta</taxon>
        <taxon>Tracheophyta</taxon>
        <taxon>Spermatophyta</taxon>
        <taxon>Magnoliopsida</taxon>
        <taxon>Liliopsida</taxon>
        <taxon>Poales</taxon>
        <taxon>Poaceae</taxon>
        <taxon>PACMAD clade</taxon>
        <taxon>Panicoideae</taxon>
        <taxon>Panicodae</taxon>
        <taxon>Paniceae</taxon>
        <taxon>Anthephorinae</taxon>
        <taxon>Digitaria</taxon>
    </lineage>
</organism>
<dbReference type="GO" id="GO:0005524">
    <property type="term" value="F:ATP binding"/>
    <property type="evidence" value="ECO:0007669"/>
    <property type="project" value="UniProtKB-KW"/>
</dbReference>
<dbReference type="Gene3D" id="1.20.930.20">
    <property type="entry name" value="Adaptor protein Cbl, N-terminal domain"/>
    <property type="match status" value="1"/>
</dbReference>
<keyword evidence="3" id="KW-0808">Transferase</keyword>
<keyword evidence="2" id="KW-0723">Serine/threonine-protein kinase</keyword>
<evidence type="ECO:0000256" key="2">
    <source>
        <dbReference type="ARBA" id="ARBA00022527"/>
    </source>
</evidence>
<evidence type="ECO:0000256" key="4">
    <source>
        <dbReference type="ARBA" id="ARBA00022741"/>
    </source>
</evidence>
<dbReference type="GO" id="GO:0004674">
    <property type="term" value="F:protein serine/threonine kinase activity"/>
    <property type="evidence" value="ECO:0007669"/>
    <property type="project" value="UniProtKB-KW"/>
</dbReference>
<dbReference type="Pfam" id="PF00069">
    <property type="entry name" value="Pkinase"/>
    <property type="match status" value="1"/>
</dbReference>
<dbReference type="PROSITE" id="PS00108">
    <property type="entry name" value="PROTEIN_KINASE_ST"/>
    <property type="match status" value="1"/>
</dbReference>
<evidence type="ECO:0000313" key="12">
    <source>
        <dbReference type="Proteomes" id="UP000636709"/>
    </source>
</evidence>
<dbReference type="InterPro" id="IPR059179">
    <property type="entry name" value="MLKL-like_MCAfunc"/>
</dbReference>
<keyword evidence="6" id="KW-0067">ATP-binding</keyword>
<feature type="domain" description="Protein kinase" evidence="10">
    <location>
        <begin position="192"/>
        <end position="510"/>
    </location>
</feature>
<dbReference type="PANTHER" id="PTHR27006">
    <property type="entry name" value="PROMASTIGOTE SURFACE ANTIGEN PROTEIN PSA"/>
    <property type="match status" value="1"/>
</dbReference>
<dbReference type="SUPFAM" id="SSF56112">
    <property type="entry name" value="Protein kinase-like (PK-like)"/>
    <property type="match status" value="1"/>
</dbReference>
<evidence type="ECO:0000256" key="7">
    <source>
        <dbReference type="ARBA" id="ARBA00047899"/>
    </source>
</evidence>
<proteinExistence type="predicted"/>
<comment type="caution">
    <text evidence="11">The sequence shown here is derived from an EMBL/GenBank/DDBJ whole genome shotgun (WGS) entry which is preliminary data.</text>
</comment>
<reference evidence="11" key="1">
    <citation type="submission" date="2020-07" db="EMBL/GenBank/DDBJ databases">
        <title>Genome sequence and genetic diversity analysis of an under-domesticated orphan crop, white fonio (Digitaria exilis).</title>
        <authorList>
            <person name="Bennetzen J.L."/>
            <person name="Chen S."/>
            <person name="Ma X."/>
            <person name="Wang X."/>
            <person name="Yssel A.E.J."/>
            <person name="Chaluvadi S.R."/>
            <person name="Johnson M."/>
            <person name="Gangashetty P."/>
            <person name="Hamidou F."/>
            <person name="Sanogo M.D."/>
            <person name="Zwaenepoel A."/>
            <person name="Wallace J."/>
            <person name="Van De Peer Y."/>
            <person name="Van Deynze A."/>
        </authorList>
    </citation>
    <scope>NUCLEOTIDE SEQUENCE</scope>
    <source>
        <tissue evidence="11">Leaves</tissue>
    </source>
</reference>
<dbReference type="Gene3D" id="3.30.200.20">
    <property type="entry name" value="Phosphorylase Kinase, domain 1"/>
    <property type="match status" value="1"/>
</dbReference>
<dbReference type="InterPro" id="IPR036537">
    <property type="entry name" value="Adaptor_Cbl_N_dom_sf"/>
</dbReference>
<evidence type="ECO:0000256" key="5">
    <source>
        <dbReference type="ARBA" id="ARBA00022777"/>
    </source>
</evidence>
<dbReference type="Gene3D" id="1.10.510.10">
    <property type="entry name" value="Transferase(Phosphotransferase) domain 1"/>
    <property type="match status" value="1"/>
</dbReference>
<keyword evidence="4" id="KW-0547">Nucleotide-binding</keyword>
<dbReference type="InterPro" id="IPR045766">
    <property type="entry name" value="MCAfunc"/>
</dbReference>
<dbReference type="FunFam" id="1.10.510.10:FF:001023">
    <property type="entry name" value="Os07g0541700 protein"/>
    <property type="match status" value="1"/>
</dbReference>
<comment type="catalytic activity">
    <reaction evidence="7">
        <text>L-threonyl-[protein] + ATP = O-phospho-L-threonyl-[protein] + ADP + H(+)</text>
        <dbReference type="Rhea" id="RHEA:46608"/>
        <dbReference type="Rhea" id="RHEA-COMP:11060"/>
        <dbReference type="Rhea" id="RHEA-COMP:11605"/>
        <dbReference type="ChEBI" id="CHEBI:15378"/>
        <dbReference type="ChEBI" id="CHEBI:30013"/>
        <dbReference type="ChEBI" id="CHEBI:30616"/>
        <dbReference type="ChEBI" id="CHEBI:61977"/>
        <dbReference type="ChEBI" id="CHEBI:456216"/>
        <dbReference type="EC" id="2.7.11.1"/>
    </reaction>
</comment>
<keyword evidence="5" id="KW-0418">Kinase</keyword>
<dbReference type="InterPro" id="IPR008271">
    <property type="entry name" value="Ser/Thr_kinase_AS"/>
</dbReference>
<dbReference type="GO" id="GO:0007166">
    <property type="term" value="P:cell surface receptor signaling pathway"/>
    <property type="evidence" value="ECO:0007669"/>
    <property type="project" value="InterPro"/>
</dbReference>
<comment type="catalytic activity">
    <reaction evidence="8">
        <text>L-seryl-[protein] + ATP = O-phospho-L-seryl-[protein] + ADP + H(+)</text>
        <dbReference type="Rhea" id="RHEA:17989"/>
        <dbReference type="Rhea" id="RHEA-COMP:9863"/>
        <dbReference type="Rhea" id="RHEA-COMP:11604"/>
        <dbReference type="ChEBI" id="CHEBI:15378"/>
        <dbReference type="ChEBI" id="CHEBI:29999"/>
        <dbReference type="ChEBI" id="CHEBI:30616"/>
        <dbReference type="ChEBI" id="CHEBI:83421"/>
        <dbReference type="ChEBI" id="CHEBI:456216"/>
        <dbReference type="EC" id="2.7.11.1"/>
    </reaction>
</comment>
<name>A0A835EG15_9POAL</name>
<evidence type="ECO:0000256" key="9">
    <source>
        <dbReference type="SAM" id="MobiDB-lite"/>
    </source>
</evidence>
<accession>A0A835EG15</accession>
<dbReference type="InterPro" id="IPR000719">
    <property type="entry name" value="Prot_kinase_dom"/>
</dbReference>
<dbReference type="AlphaFoldDB" id="A0A835EG15"/>
<protein>
    <recommendedName>
        <fullName evidence="1">non-specific serine/threonine protein kinase</fullName>
        <ecNumber evidence="1">2.7.11.1</ecNumber>
    </recommendedName>
</protein>
<dbReference type="Pfam" id="PF19584">
    <property type="entry name" value="MCAfunc"/>
    <property type="match status" value="1"/>
</dbReference>
<evidence type="ECO:0000256" key="3">
    <source>
        <dbReference type="ARBA" id="ARBA00022679"/>
    </source>
</evidence>
<dbReference type="InterPro" id="IPR011009">
    <property type="entry name" value="Kinase-like_dom_sf"/>
</dbReference>
<dbReference type="EMBL" id="JACEFO010001972">
    <property type="protein sequence ID" value="KAF8690648.1"/>
    <property type="molecule type" value="Genomic_DNA"/>
</dbReference>
<dbReference type="SMART" id="SM00220">
    <property type="entry name" value="S_TKc"/>
    <property type="match status" value="1"/>
</dbReference>
<feature type="region of interest" description="Disordered" evidence="9">
    <location>
        <begin position="505"/>
        <end position="533"/>
    </location>
</feature>
<dbReference type="EC" id="2.7.11.1" evidence="1"/>
<evidence type="ECO:0000256" key="1">
    <source>
        <dbReference type="ARBA" id="ARBA00012513"/>
    </source>
</evidence>
<evidence type="ECO:0000259" key="10">
    <source>
        <dbReference type="PROSITE" id="PS50011"/>
    </source>
</evidence>
<dbReference type="OrthoDB" id="643722at2759"/>
<dbReference type="PROSITE" id="PS50011">
    <property type="entry name" value="PROTEIN_KINASE_DOM"/>
    <property type="match status" value="1"/>
</dbReference>
<keyword evidence="12" id="KW-1185">Reference proteome</keyword>
<sequence length="533" mass="59931">MGNGIHTASTIVKIPGVDSTLALISAILKASERANRNKKTCRELAANVRHIGDLMQSLQQQPGIGIMEHPEMRNPLMELNDTLRRARDLVEDCSRGGCLRGLWAGGSRETQLNDVQSKITSFLLLFPIISYLDSTRLLVQVIDNNAAARAPSSGGVCDSSTCFIITTHEHELSTSLVMQFQVSEEDNATNRFSIENLTENGPLFSFYKGRLDGKDVTIKKVSVFASLSGQQLPPSVSESELFKNEVRIVRELQHKNIVNLVGFCMERGNRILVYEYMQNGSLEDAIFVPHLTAHIPAWPTRFRIIEGVAQGVVYLHNHSRLRIIHRDLKPSNILLDSDMNPKISNFDLAKVLSQGMTQDTTDCVVGSVAFIAPEYMKDGIFSVKTDVYSFGTIVLEIISGQRWTRPLQETYYQDLRTWAFKGTSCCRGKIMKKLQKFIHPSLHGIAFCSKGLPKCLSFPARKRRLSQQREMRRCVRVALLCIQEKPERRPDMVEVIRMLLSPKKAKTPFPRRPGYANARESSMYAGDRSTTNP</sequence>